<organism evidence="2 3">
    <name type="scientific">Bifidobacterium catenulatum</name>
    <dbReference type="NCBI Taxonomy" id="1686"/>
    <lineage>
        <taxon>Bacteria</taxon>
        <taxon>Bacillati</taxon>
        <taxon>Actinomycetota</taxon>
        <taxon>Actinomycetes</taxon>
        <taxon>Bifidobacteriales</taxon>
        <taxon>Bifidobacteriaceae</taxon>
        <taxon>Bifidobacterium</taxon>
    </lineage>
</organism>
<evidence type="ECO:0000313" key="2">
    <source>
        <dbReference type="EMBL" id="OQM49597.1"/>
    </source>
</evidence>
<feature type="transmembrane region" description="Helical" evidence="1">
    <location>
        <begin position="225"/>
        <end position="241"/>
    </location>
</feature>
<dbReference type="EMBL" id="NAQA01000007">
    <property type="protein sequence ID" value="OQM49597.1"/>
    <property type="molecule type" value="Genomic_DNA"/>
</dbReference>
<feature type="transmembrane region" description="Helical" evidence="1">
    <location>
        <begin position="138"/>
        <end position="154"/>
    </location>
</feature>
<name>A0A1V8PLX6_9BIFI</name>
<dbReference type="InterPro" id="IPR018674">
    <property type="entry name" value="DUF2142_membrane"/>
</dbReference>
<evidence type="ECO:0000256" key="1">
    <source>
        <dbReference type="SAM" id="Phobius"/>
    </source>
</evidence>
<comment type="caution">
    <text evidence="2">The sequence shown here is derived from an EMBL/GenBank/DDBJ whole genome shotgun (WGS) entry which is preliminary data.</text>
</comment>
<protein>
    <recommendedName>
        <fullName evidence="4">DUF2142 domain-containing protein</fullName>
    </recommendedName>
</protein>
<feature type="transmembrane region" description="Helical" evidence="1">
    <location>
        <begin position="112"/>
        <end position="132"/>
    </location>
</feature>
<keyword evidence="1" id="KW-1133">Transmembrane helix</keyword>
<gene>
    <name evidence="2" type="ORF">B5782_1652</name>
</gene>
<feature type="transmembrane region" description="Helical" evidence="1">
    <location>
        <begin position="161"/>
        <end position="178"/>
    </location>
</feature>
<keyword evidence="1" id="KW-0812">Transmembrane</keyword>
<dbReference type="AlphaFoldDB" id="A0A1V8PLX6"/>
<evidence type="ECO:0008006" key="4">
    <source>
        <dbReference type="Google" id="ProtNLM"/>
    </source>
</evidence>
<dbReference type="Pfam" id="PF09913">
    <property type="entry name" value="DUF2142"/>
    <property type="match status" value="1"/>
</dbReference>
<evidence type="ECO:0000313" key="3">
    <source>
        <dbReference type="Proteomes" id="UP000192666"/>
    </source>
</evidence>
<reference evidence="2 3" key="1">
    <citation type="submission" date="2017-03" db="EMBL/GenBank/DDBJ databases">
        <title>Maternal inheritance of bifidobacteria.</title>
        <authorList>
            <person name="Lugli G.A."/>
            <person name="Duranti S."/>
            <person name="Milani C."/>
            <person name="Mancabelli L."/>
        </authorList>
    </citation>
    <scope>NUCLEOTIDE SEQUENCE [LARGE SCALE GENOMIC DNA]</scope>
    <source>
        <strain evidence="2 3">1899B</strain>
    </source>
</reference>
<feature type="transmembrane region" description="Helical" evidence="1">
    <location>
        <begin position="381"/>
        <end position="398"/>
    </location>
</feature>
<feature type="transmembrane region" description="Helical" evidence="1">
    <location>
        <begin position="345"/>
        <end position="369"/>
    </location>
</feature>
<sequence length="432" mass="48816">MPRHYSGKRQRELKHVEPHASGYISLLYWIGTITTGCILIFCGKQHCFNDAMAHWARILQIRAGNIIPVFSDEYHDWVVYRDHGKIITFNNTAVNAPFVYFPSLIVRGNFRVSSVATLICSATIIAVAIWVAKSYVNIILAIAILPTTFFSMIFPTADAVTNSYCLLFIAVVLCLYQRDDMLQYWHIALLCMMGALLGQVKITCFIIALFVLFLIPKAHGCVKKITLALPALTAFVSMWLWRAKTSQISVAPNRVPLEKTHELEGQLLQSSWKIFPLIGRSLFEPMDFDTEKINGQLVNSRRNLQFFTGTEEIQLPLIVMAPVLIAIMMLLIVHMSYKNINKLQVGLIVLIIVLYYVLSCVAMSITWVGNVDAYASGLQNRYFIPVLPLAALLFPNFIRDENINRRVLAISVAALTAFSYIAIAITYVIQWK</sequence>
<feature type="transmembrane region" description="Helical" evidence="1">
    <location>
        <begin position="313"/>
        <end position="333"/>
    </location>
</feature>
<dbReference type="Proteomes" id="UP000192666">
    <property type="component" value="Unassembled WGS sequence"/>
</dbReference>
<keyword evidence="1" id="KW-0472">Membrane</keyword>
<accession>A0A1V8PLX6</accession>
<feature type="transmembrane region" description="Helical" evidence="1">
    <location>
        <begin position="184"/>
        <end position="213"/>
    </location>
</feature>
<feature type="transmembrane region" description="Helical" evidence="1">
    <location>
        <begin position="20"/>
        <end position="42"/>
    </location>
</feature>
<feature type="transmembrane region" description="Helical" evidence="1">
    <location>
        <begin position="407"/>
        <end position="429"/>
    </location>
</feature>
<dbReference type="RefSeq" id="WP_241434950.1">
    <property type="nucleotide sequence ID" value="NZ_JBDMJZ010000023.1"/>
</dbReference>
<proteinExistence type="predicted"/>